<dbReference type="Proteomes" id="UP001215151">
    <property type="component" value="Unassembled WGS sequence"/>
</dbReference>
<organism evidence="2 3">
    <name type="scientific">Trametes cubensis</name>
    <dbReference type="NCBI Taxonomy" id="1111947"/>
    <lineage>
        <taxon>Eukaryota</taxon>
        <taxon>Fungi</taxon>
        <taxon>Dikarya</taxon>
        <taxon>Basidiomycota</taxon>
        <taxon>Agaricomycotina</taxon>
        <taxon>Agaricomycetes</taxon>
        <taxon>Polyporales</taxon>
        <taxon>Polyporaceae</taxon>
        <taxon>Trametes</taxon>
    </lineage>
</organism>
<protein>
    <submittedName>
        <fullName evidence="2">Uncharacterized protein</fullName>
    </submittedName>
</protein>
<feature type="compositionally biased region" description="Polar residues" evidence="1">
    <location>
        <begin position="75"/>
        <end position="90"/>
    </location>
</feature>
<accession>A0AAD7X616</accession>
<keyword evidence="3" id="KW-1185">Reference proteome</keyword>
<comment type="caution">
    <text evidence="2">The sequence shown here is derived from an EMBL/GenBank/DDBJ whole genome shotgun (WGS) entry which is preliminary data.</text>
</comment>
<evidence type="ECO:0000313" key="3">
    <source>
        <dbReference type="Proteomes" id="UP001215151"/>
    </source>
</evidence>
<feature type="compositionally biased region" description="Polar residues" evidence="1">
    <location>
        <begin position="140"/>
        <end position="151"/>
    </location>
</feature>
<feature type="region of interest" description="Disordered" evidence="1">
    <location>
        <begin position="36"/>
        <end position="151"/>
    </location>
</feature>
<reference evidence="2" key="1">
    <citation type="submission" date="2022-11" db="EMBL/GenBank/DDBJ databases">
        <title>Genome Sequence of Cubamyces cubensis.</title>
        <authorList>
            <person name="Buettner E."/>
        </authorList>
    </citation>
    <scope>NUCLEOTIDE SEQUENCE</scope>
    <source>
        <strain evidence="2">MPL-01</strain>
    </source>
</reference>
<proteinExistence type="predicted"/>
<name>A0AAD7X616_9APHY</name>
<dbReference type="AlphaFoldDB" id="A0AAD7X616"/>
<gene>
    <name evidence="2" type="ORF">ONZ51_g11159</name>
</gene>
<sequence length="232" mass="25140">MAPVLRLCNESIRAVTTLPSPYASALGMHQCNTDDELEERPWKKLRPATFVRGTGETARVPPRTERPALGASPTPFRSSDNGLHPSQSPDSLVPVSAVGRNGKRRRDRSLEARAAWRQPPPNGSGPASTAPPDESCDVLPSSTTGVATEPSVTTMESAPQLLPPAWLCPGIPDSLPPPLSLAWTARTPHHLLCPTPTRPWKWDATPRWWWAGEAVDLDVPDHCDLPRLSAAL</sequence>
<evidence type="ECO:0000313" key="2">
    <source>
        <dbReference type="EMBL" id="KAJ8462039.1"/>
    </source>
</evidence>
<dbReference type="EMBL" id="JAPEVG010000501">
    <property type="protein sequence ID" value="KAJ8462039.1"/>
    <property type="molecule type" value="Genomic_DNA"/>
</dbReference>
<evidence type="ECO:0000256" key="1">
    <source>
        <dbReference type="SAM" id="MobiDB-lite"/>
    </source>
</evidence>